<evidence type="ECO:0000313" key="2">
    <source>
        <dbReference type="EMBL" id="RVU14735.1"/>
    </source>
</evidence>
<organism evidence="2 3">
    <name type="scientific">Methylobacterium oryzihabitans</name>
    <dbReference type="NCBI Taxonomy" id="2499852"/>
    <lineage>
        <taxon>Bacteria</taxon>
        <taxon>Pseudomonadati</taxon>
        <taxon>Pseudomonadota</taxon>
        <taxon>Alphaproteobacteria</taxon>
        <taxon>Hyphomicrobiales</taxon>
        <taxon>Methylobacteriaceae</taxon>
        <taxon>Methylobacterium</taxon>
    </lineage>
</organism>
<dbReference type="PANTHER" id="PTHR10395:SF7">
    <property type="entry name" value="5-HYDROXYISOURATE HYDROLASE"/>
    <property type="match status" value="1"/>
</dbReference>
<dbReference type="Pfam" id="PF00576">
    <property type="entry name" value="Transthyretin"/>
    <property type="match status" value="1"/>
</dbReference>
<name>A0A3S2YMU4_9HYPH</name>
<protein>
    <submittedName>
        <fullName evidence="2">Hydroxyisourate hydrolase</fullName>
    </submittedName>
</protein>
<proteinExistence type="predicted"/>
<dbReference type="Gene3D" id="2.60.40.180">
    <property type="entry name" value="Transthyretin/hydroxyisourate hydrolase domain"/>
    <property type="match status" value="1"/>
</dbReference>
<feature type="domain" description="Transthyretin/hydroxyisourate hydrolase" evidence="1">
    <location>
        <begin position="6"/>
        <end position="114"/>
    </location>
</feature>
<accession>A0A3S2YMU4</accession>
<dbReference type="GO" id="GO:0006144">
    <property type="term" value="P:purine nucleobase metabolic process"/>
    <property type="evidence" value="ECO:0007669"/>
    <property type="project" value="TreeGrafter"/>
</dbReference>
<sequence length="115" mass="12130">MTNGGISVHAVDVARGRPALGLAVTIDRLEPQRHRVAEGTIGPDGTLDHPLARGEGAQAGLHEVVFALGAYHAGLGADPGFLDAVPFRFRVADAAEHVHLPLKFTPYGYALFRGL</sequence>
<evidence type="ECO:0000259" key="1">
    <source>
        <dbReference type="Pfam" id="PF00576"/>
    </source>
</evidence>
<evidence type="ECO:0000313" key="3">
    <source>
        <dbReference type="Proteomes" id="UP000286997"/>
    </source>
</evidence>
<dbReference type="InterPro" id="IPR023416">
    <property type="entry name" value="Transthyretin/HIU_hydrolase_d"/>
</dbReference>
<dbReference type="OrthoDB" id="9792386at2"/>
<dbReference type="Proteomes" id="UP000286997">
    <property type="component" value="Unassembled WGS sequence"/>
</dbReference>
<comment type="caution">
    <text evidence="2">The sequence shown here is derived from an EMBL/GenBank/DDBJ whole genome shotgun (WGS) entry which is preliminary data.</text>
</comment>
<dbReference type="RefSeq" id="WP_127733015.1">
    <property type="nucleotide sequence ID" value="NZ_SACP01000027.1"/>
</dbReference>
<dbReference type="EMBL" id="SACP01000027">
    <property type="protein sequence ID" value="RVU14735.1"/>
    <property type="molecule type" value="Genomic_DNA"/>
</dbReference>
<dbReference type="PANTHER" id="PTHR10395">
    <property type="entry name" value="URICASE AND TRANSTHYRETIN-RELATED"/>
    <property type="match status" value="1"/>
</dbReference>
<keyword evidence="3" id="KW-1185">Reference proteome</keyword>
<gene>
    <name evidence="2" type="ORF">EOE48_21910</name>
</gene>
<dbReference type="SUPFAM" id="SSF49472">
    <property type="entry name" value="Transthyretin (synonym: prealbumin)"/>
    <property type="match status" value="1"/>
</dbReference>
<reference evidence="2 3" key="1">
    <citation type="submission" date="2019-01" db="EMBL/GenBank/DDBJ databases">
        <authorList>
            <person name="Chen W.-M."/>
        </authorList>
    </citation>
    <scope>NUCLEOTIDE SEQUENCE [LARGE SCALE GENOMIC DNA]</scope>
    <source>
        <strain evidence="2 3">TER-1</strain>
    </source>
</reference>
<dbReference type="AlphaFoldDB" id="A0A3S2YMU4"/>
<dbReference type="InterPro" id="IPR036817">
    <property type="entry name" value="Transthyretin/HIU_hydrolase_sf"/>
</dbReference>
<keyword evidence="2" id="KW-0378">Hydrolase</keyword>
<dbReference type="GO" id="GO:0016787">
    <property type="term" value="F:hydrolase activity"/>
    <property type="evidence" value="ECO:0007669"/>
    <property type="project" value="UniProtKB-KW"/>
</dbReference>